<evidence type="ECO:0000259" key="1">
    <source>
        <dbReference type="Pfam" id="PF08486"/>
    </source>
</evidence>
<name>A0A7V4WV95_CALAY</name>
<dbReference type="NCBIfam" id="TIGR02669">
    <property type="entry name" value="SpoIID_LytB"/>
    <property type="match status" value="1"/>
</dbReference>
<dbReference type="InterPro" id="IPR013486">
    <property type="entry name" value="SpoIID/LytB"/>
</dbReference>
<accession>A0A7V4WV95</accession>
<dbReference type="InterPro" id="IPR013693">
    <property type="entry name" value="SpoIID/LytB_N"/>
</dbReference>
<dbReference type="GO" id="GO:0030435">
    <property type="term" value="P:sporulation resulting in formation of a cellular spore"/>
    <property type="evidence" value="ECO:0007669"/>
    <property type="project" value="InterPro"/>
</dbReference>
<reference evidence="2" key="1">
    <citation type="journal article" date="2020" name="mSystems">
        <title>Genome- and Community-Level Interaction Insights into Carbon Utilization and Element Cycling Functions of Hydrothermarchaeota in Hydrothermal Sediment.</title>
        <authorList>
            <person name="Zhou Z."/>
            <person name="Liu Y."/>
            <person name="Xu W."/>
            <person name="Pan J."/>
            <person name="Luo Z.H."/>
            <person name="Li M."/>
        </authorList>
    </citation>
    <scope>NUCLEOTIDE SEQUENCE [LARGE SCALE GENOMIC DNA]</scope>
    <source>
        <strain evidence="2">HyVt-577</strain>
    </source>
</reference>
<gene>
    <name evidence="2" type="ORF">ENK44_09800</name>
</gene>
<sequence>MLKNGIIPKNEPDIRVGIVLPEDHFTEIEFVTPVKPGYRVQGEKQNEALKTETAYQVRLDNGKTALYENDTLLLTADMLRIVPQETQPSISPRQGLRLKRVISGRDFHWKKYIDVTLSGTLEFAAYENQLIVTNELPIEHYLMCVATSEMGAECPEALIEAQTIAARSWMLANVEQKHIHLGMDVCNDDCCQRYQGTTFLTEQSIKGALQTYGQTLLYGDQICDARYSKSCGGVMESFSTIWEGADLPYLQVIADAKKELPEWRKPLSDEANFRQWVNSVPASFCSPHFIPEEQLIRYLGSVDEEGQYFRWQETIGQSDLTAHLNRLHGLKAKAVRQMNILERGGSGRIITMHVELIGPDDEILQLELKKDFIIRQSLYPKFLYSSAFVVEYEPSDAEIPERFRFRGVGWGHGVGFCQIGALGMALAGYSARDIVAHYFPGSKLEKIY</sequence>
<comment type="caution">
    <text evidence="2">The sequence shown here is derived from an EMBL/GenBank/DDBJ whole genome shotgun (WGS) entry which is preliminary data.</text>
</comment>
<organism evidence="2">
    <name type="scientific">Caldithrix abyssi</name>
    <dbReference type="NCBI Taxonomy" id="187145"/>
    <lineage>
        <taxon>Bacteria</taxon>
        <taxon>Pseudomonadati</taxon>
        <taxon>Calditrichota</taxon>
        <taxon>Calditrichia</taxon>
        <taxon>Calditrichales</taxon>
        <taxon>Calditrichaceae</taxon>
        <taxon>Caldithrix</taxon>
    </lineage>
</organism>
<dbReference type="EMBL" id="DRQG01000090">
    <property type="protein sequence ID" value="HGY55985.1"/>
    <property type="molecule type" value="Genomic_DNA"/>
</dbReference>
<protein>
    <submittedName>
        <fullName evidence="2">SpoIID/LytB domain-containing protein</fullName>
    </submittedName>
</protein>
<dbReference type="Pfam" id="PF08486">
    <property type="entry name" value="SpoIID"/>
    <property type="match status" value="1"/>
</dbReference>
<dbReference type="AlphaFoldDB" id="A0A7V4WV95"/>
<dbReference type="Proteomes" id="UP000885779">
    <property type="component" value="Unassembled WGS sequence"/>
</dbReference>
<proteinExistence type="predicted"/>
<feature type="domain" description="Sporulation stage II protein D amidase enhancer LytB N-terminal" evidence="1">
    <location>
        <begin position="126"/>
        <end position="218"/>
    </location>
</feature>
<evidence type="ECO:0000313" key="2">
    <source>
        <dbReference type="EMBL" id="HGY55985.1"/>
    </source>
</evidence>